<reference evidence="2" key="1">
    <citation type="journal article" date="2010" name="Nat. Biotechnol.">
        <title>Draft genome sequence of the oilseed species Ricinus communis.</title>
        <authorList>
            <person name="Chan A.P."/>
            <person name="Crabtree J."/>
            <person name="Zhao Q."/>
            <person name="Lorenzi H."/>
            <person name="Orvis J."/>
            <person name="Puiu D."/>
            <person name="Melake-Berhan A."/>
            <person name="Jones K.M."/>
            <person name="Redman J."/>
            <person name="Chen G."/>
            <person name="Cahoon E.B."/>
            <person name="Gedil M."/>
            <person name="Stanke M."/>
            <person name="Haas B.J."/>
            <person name="Wortman J.R."/>
            <person name="Fraser-Liggett C.M."/>
            <person name="Ravel J."/>
            <person name="Rabinowicz P.D."/>
        </authorList>
    </citation>
    <scope>NUCLEOTIDE SEQUENCE [LARGE SCALE GENOMIC DNA]</scope>
    <source>
        <strain evidence="2">cv. Hale</strain>
    </source>
</reference>
<sequence>MDTFIPKSSSPPAVAYRTVDLMLHENKRESSAKGKRKILGLFLAEIQSGLLEELRSHRVHPSRTQAQF</sequence>
<protein>
    <submittedName>
        <fullName evidence="1">Uncharacterized protein</fullName>
    </submittedName>
</protein>
<dbReference type="EMBL" id="EQ974112">
    <property type="protein sequence ID" value="EEF33470.1"/>
    <property type="molecule type" value="Genomic_DNA"/>
</dbReference>
<evidence type="ECO:0000313" key="1">
    <source>
        <dbReference type="EMBL" id="EEF33470.1"/>
    </source>
</evidence>
<proteinExistence type="predicted"/>
<dbReference type="Proteomes" id="UP000008311">
    <property type="component" value="Unassembled WGS sequence"/>
</dbReference>
<dbReference type="AlphaFoldDB" id="B9SSC1"/>
<name>B9SSC1_RICCO</name>
<dbReference type="InParanoid" id="B9SSC1"/>
<accession>B9SSC1</accession>
<keyword evidence="2" id="KW-1185">Reference proteome</keyword>
<gene>
    <name evidence="1" type="ORF">RCOM_0187380</name>
</gene>
<evidence type="ECO:0000313" key="2">
    <source>
        <dbReference type="Proteomes" id="UP000008311"/>
    </source>
</evidence>
<organism evidence="1 2">
    <name type="scientific">Ricinus communis</name>
    <name type="common">Castor bean</name>
    <dbReference type="NCBI Taxonomy" id="3988"/>
    <lineage>
        <taxon>Eukaryota</taxon>
        <taxon>Viridiplantae</taxon>
        <taxon>Streptophyta</taxon>
        <taxon>Embryophyta</taxon>
        <taxon>Tracheophyta</taxon>
        <taxon>Spermatophyta</taxon>
        <taxon>Magnoliopsida</taxon>
        <taxon>eudicotyledons</taxon>
        <taxon>Gunneridae</taxon>
        <taxon>Pentapetalae</taxon>
        <taxon>rosids</taxon>
        <taxon>fabids</taxon>
        <taxon>Malpighiales</taxon>
        <taxon>Euphorbiaceae</taxon>
        <taxon>Acalyphoideae</taxon>
        <taxon>Acalypheae</taxon>
        <taxon>Ricinus</taxon>
    </lineage>
</organism>